<keyword evidence="4" id="KW-1185">Reference proteome</keyword>
<dbReference type="Pfam" id="PF18174">
    <property type="entry name" value="HU-CCDC81_bac_1"/>
    <property type="match status" value="1"/>
</dbReference>
<feature type="domain" description="SPOR" evidence="2">
    <location>
        <begin position="281"/>
        <end position="360"/>
    </location>
</feature>
<proteinExistence type="predicted"/>
<dbReference type="EMBL" id="FNXY01000004">
    <property type="protein sequence ID" value="SEI94669.1"/>
    <property type="molecule type" value="Genomic_DNA"/>
</dbReference>
<evidence type="ECO:0000256" key="1">
    <source>
        <dbReference type="SAM" id="Phobius"/>
    </source>
</evidence>
<dbReference type="STRING" id="408657.SAMN04487995_2674"/>
<dbReference type="AlphaFoldDB" id="A0A1H6UQQ6"/>
<gene>
    <name evidence="3" type="ORF">SAMN04487995_2674</name>
</gene>
<dbReference type="Pfam" id="PF18175">
    <property type="entry name" value="HU-CCDC81_bac_2"/>
    <property type="match status" value="1"/>
</dbReference>
<dbReference type="Pfam" id="PF05036">
    <property type="entry name" value="SPOR"/>
    <property type="match status" value="1"/>
</dbReference>
<dbReference type="InterPro" id="IPR007730">
    <property type="entry name" value="SPOR-like_dom"/>
</dbReference>
<dbReference type="Proteomes" id="UP000199532">
    <property type="component" value="Unassembled WGS sequence"/>
</dbReference>
<evidence type="ECO:0000313" key="3">
    <source>
        <dbReference type="EMBL" id="SEI94669.1"/>
    </source>
</evidence>
<evidence type="ECO:0000259" key="2">
    <source>
        <dbReference type="PROSITE" id="PS51724"/>
    </source>
</evidence>
<dbReference type="SUPFAM" id="SSF110997">
    <property type="entry name" value="Sporulation related repeat"/>
    <property type="match status" value="1"/>
</dbReference>
<keyword evidence="1" id="KW-0472">Membrane</keyword>
<feature type="transmembrane region" description="Helical" evidence="1">
    <location>
        <begin position="173"/>
        <end position="194"/>
    </location>
</feature>
<keyword evidence="1" id="KW-0812">Transmembrane</keyword>
<sequence>MIAVETVIRKLVSDYEFVIIPGFGALLSHQAQASFNAETGVFSPPNKRLAFNEFLKLDDGLLANYISRHEQVPHTDAVAHVRNYTEKLRSSLKMSEHAIIDGVGEFSTNGEGKLVFEPKTDKYFKNEWYGFRSTPAKTVEKKASVIAMPVVDLHEDHVEVLEETDVKTFKVNWIGWASAAMIAGIMCYFSLFFVSGNGENKSTLNPFTSLFEKMSYTVPEKTAAKAMPVAERKVVYTTKKESVVPVTLEEPVKEEPALVKEVEPTVAVKVETAVKPVPVDAKASKQFYLIAGTFKGSKQANVLLEDLKRKGYTEALVIDADRYSKKYKVAVEGFANESEAYRANAKLKKVIGGEGWVYKKR</sequence>
<dbReference type="OrthoDB" id="653949at2"/>
<evidence type="ECO:0000313" key="4">
    <source>
        <dbReference type="Proteomes" id="UP000199532"/>
    </source>
</evidence>
<dbReference type="RefSeq" id="WP_090335668.1">
    <property type="nucleotide sequence ID" value="NZ_FNXY01000004.1"/>
</dbReference>
<accession>A0A1H6UQQ6</accession>
<name>A0A1H6UQQ6_9BACT</name>
<organism evidence="3 4">
    <name type="scientific">Dyadobacter koreensis</name>
    <dbReference type="NCBI Taxonomy" id="408657"/>
    <lineage>
        <taxon>Bacteria</taxon>
        <taxon>Pseudomonadati</taxon>
        <taxon>Bacteroidota</taxon>
        <taxon>Cytophagia</taxon>
        <taxon>Cytophagales</taxon>
        <taxon>Spirosomataceae</taxon>
        <taxon>Dyadobacter</taxon>
    </lineage>
</organism>
<keyword evidence="1" id="KW-1133">Transmembrane helix</keyword>
<dbReference type="InterPro" id="IPR041268">
    <property type="entry name" value="HU-CCDC81_bac_2"/>
</dbReference>
<dbReference type="PROSITE" id="PS51724">
    <property type="entry name" value="SPOR"/>
    <property type="match status" value="1"/>
</dbReference>
<dbReference type="InterPro" id="IPR040495">
    <property type="entry name" value="HU-CCDC81_bac_1"/>
</dbReference>
<dbReference type="Gene3D" id="3.30.70.1070">
    <property type="entry name" value="Sporulation related repeat"/>
    <property type="match status" value="1"/>
</dbReference>
<protein>
    <submittedName>
        <fullName evidence="3">Sporulation related domain-containing protein</fullName>
    </submittedName>
</protein>
<reference evidence="3 4" key="1">
    <citation type="submission" date="2016-10" db="EMBL/GenBank/DDBJ databases">
        <authorList>
            <person name="de Groot N.N."/>
        </authorList>
    </citation>
    <scope>NUCLEOTIDE SEQUENCE [LARGE SCALE GENOMIC DNA]</scope>
    <source>
        <strain evidence="3 4">DSM 19938</strain>
    </source>
</reference>
<dbReference type="InterPro" id="IPR036680">
    <property type="entry name" value="SPOR-like_sf"/>
</dbReference>
<dbReference type="GO" id="GO:0042834">
    <property type="term" value="F:peptidoglycan binding"/>
    <property type="evidence" value="ECO:0007669"/>
    <property type="project" value="InterPro"/>
</dbReference>